<reference evidence="1 2" key="1">
    <citation type="submission" date="2020-04" db="EMBL/GenBank/DDBJ databases">
        <title>MicrobeNet Type strains.</title>
        <authorList>
            <person name="Nicholson A.C."/>
        </authorList>
    </citation>
    <scope>NUCLEOTIDE SEQUENCE [LARGE SCALE GENOMIC DNA]</scope>
    <source>
        <strain evidence="1 2">JCM 12354</strain>
    </source>
</reference>
<protein>
    <submittedName>
        <fullName evidence="1">Uncharacterized protein</fullName>
    </submittedName>
</protein>
<sequence>MTAPPPPDIDLAFFLPSTCRQCPASGCGPQHDHTEDPQAITWRRGAKHVTCEYECRVCGCTWTDTWPTWGFFGAEIPQ</sequence>
<gene>
    <name evidence="1" type="ORF">HGA08_08125</name>
</gene>
<dbReference type="EMBL" id="JAAXOP010000003">
    <property type="protein sequence ID" value="NKY50172.1"/>
    <property type="molecule type" value="Genomic_DNA"/>
</dbReference>
<evidence type="ECO:0000313" key="1">
    <source>
        <dbReference type="EMBL" id="NKY50172.1"/>
    </source>
</evidence>
<comment type="caution">
    <text evidence="1">The sequence shown here is derived from an EMBL/GenBank/DDBJ whole genome shotgun (WGS) entry which is preliminary data.</text>
</comment>
<dbReference type="RefSeq" id="WP_067870789.1">
    <property type="nucleotide sequence ID" value="NZ_JAAXOP010000003.1"/>
</dbReference>
<evidence type="ECO:0000313" key="2">
    <source>
        <dbReference type="Proteomes" id="UP000565711"/>
    </source>
</evidence>
<keyword evidence="2" id="KW-1185">Reference proteome</keyword>
<dbReference type="AlphaFoldDB" id="A0A846XW07"/>
<organism evidence="1 2">
    <name type="scientific">Nocardia vermiculata</name>
    <dbReference type="NCBI Taxonomy" id="257274"/>
    <lineage>
        <taxon>Bacteria</taxon>
        <taxon>Bacillati</taxon>
        <taxon>Actinomycetota</taxon>
        <taxon>Actinomycetes</taxon>
        <taxon>Mycobacteriales</taxon>
        <taxon>Nocardiaceae</taxon>
        <taxon>Nocardia</taxon>
    </lineage>
</organism>
<accession>A0A846XW07</accession>
<dbReference type="Proteomes" id="UP000565711">
    <property type="component" value="Unassembled WGS sequence"/>
</dbReference>
<proteinExistence type="predicted"/>
<name>A0A846XW07_9NOCA</name>